<reference evidence="1" key="1">
    <citation type="submission" date="2022-06" db="EMBL/GenBank/DDBJ databases">
        <title>Genomic Encyclopedia of Archaeal and Bacterial Type Strains, Phase II (KMG-II): from individual species to whole genera.</title>
        <authorList>
            <person name="Goeker M."/>
        </authorList>
    </citation>
    <scope>NUCLEOTIDE SEQUENCE</scope>
    <source>
        <strain evidence="1">DSM 26652</strain>
    </source>
</reference>
<dbReference type="Gene3D" id="2.30.40.10">
    <property type="entry name" value="Urease, subunit C, domain 1"/>
    <property type="match status" value="1"/>
</dbReference>
<organism evidence="1 2">
    <name type="scientific">Promicromonospora thailandica</name>
    <dbReference type="NCBI Taxonomy" id="765201"/>
    <lineage>
        <taxon>Bacteria</taxon>
        <taxon>Bacillati</taxon>
        <taxon>Actinomycetota</taxon>
        <taxon>Actinomycetes</taxon>
        <taxon>Micrococcales</taxon>
        <taxon>Promicromonosporaceae</taxon>
        <taxon>Promicromonospora</taxon>
    </lineage>
</organism>
<keyword evidence="2" id="KW-1185">Reference proteome</keyword>
<proteinExistence type="predicted"/>
<evidence type="ECO:0000313" key="1">
    <source>
        <dbReference type="EMBL" id="MCP2267062.1"/>
    </source>
</evidence>
<dbReference type="Proteomes" id="UP001139493">
    <property type="component" value="Unassembled WGS sequence"/>
</dbReference>
<sequence length="45" mass="4689">MTALSTGAVEPGRRADLLLVDGDPAVDTPATRRVAGVWVGGERVR</sequence>
<dbReference type="RefSeq" id="WP_253839405.1">
    <property type="nucleotide sequence ID" value="NZ_JAMTCS010000015.1"/>
</dbReference>
<protein>
    <recommendedName>
        <fullName evidence="3">Amidohydrolase family protein</fullName>
    </recommendedName>
</protein>
<evidence type="ECO:0008006" key="3">
    <source>
        <dbReference type="Google" id="ProtNLM"/>
    </source>
</evidence>
<evidence type="ECO:0000313" key="2">
    <source>
        <dbReference type="Proteomes" id="UP001139493"/>
    </source>
</evidence>
<dbReference type="AlphaFoldDB" id="A0A9X2JXX5"/>
<name>A0A9X2JXX5_9MICO</name>
<dbReference type="SUPFAM" id="SSF51338">
    <property type="entry name" value="Composite domain of metallo-dependent hydrolases"/>
    <property type="match status" value="1"/>
</dbReference>
<comment type="caution">
    <text evidence="1">The sequence shown here is derived from an EMBL/GenBank/DDBJ whole genome shotgun (WGS) entry which is preliminary data.</text>
</comment>
<gene>
    <name evidence="1" type="ORF">APR03_004434</name>
</gene>
<dbReference type="InterPro" id="IPR011059">
    <property type="entry name" value="Metal-dep_hydrolase_composite"/>
</dbReference>
<dbReference type="EMBL" id="JAMTCS010000015">
    <property type="protein sequence ID" value="MCP2267062.1"/>
    <property type="molecule type" value="Genomic_DNA"/>
</dbReference>
<dbReference type="GO" id="GO:0016810">
    <property type="term" value="F:hydrolase activity, acting on carbon-nitrogen (but not peptide) bonds"/>
    <property type="evidence" value="ECO:0007669"/>
    <property type="project" value="InterPro"/>
</dbReference>
<accession>A0A9X2JXX5</accession>